<evidence type="ECO:0000259" key="13">
    <source>
        <dbReference type="Pfam" id="PF00133"/>
    </source>
</evidence>
<comment type="function">
    <text evidence="10 12">Catalyzes the attachment of isoleucine to tRNA(Ile). As IleRS can inadvertently accommodate and process structurally similar amino acids such as valine, to avoid such errors it has two additional distinct tRNA(Ile)-dependent editing activities. One activity is designated as 'pretransfer' editing and involves the hydrolysis of activated Val-AMP. The other activity is designated 'posttransfer' editing and involves deacylation of mischarged Val-tRNA(Ile).</text>
</comment>
<gene>
    <name evidence="12 15" type="primary">ileS</name>
    <name evidence="15" type="ORF">ETSY1_40875</name>
</gene>
<evidence type="ECO:0000256" key="5">
    <source>
        <dbReference type="ARBA" id="ARBA00022741"/>
    </source>
</evidence>
<evidence type="ECO:0000256" key="9">
    <source>
        <dbReference type="ARBA" id="ARBA00023146"/>
    </source>
</evidence>
<feature type="domain" description="Methionyl/Valyl/Leucyl/Isoleucyl-tRNA synthetase anticodon-binding" evidence="14">
    <location>
        <begin position="695"/>
        <end position="838"/>
    </location>
</feature>
<evidence type="ECO:0000256" key="4">
    <source>
        <dbReference type="ARBA" id="ARBA00022723"/>
    </source>
</evidence>
<dbReference type="InterPro" id="IPR013155">
    <property type="entry name" value="M/V/L/I-tRNA-synth_anticd-bd"/>
</dbReference>
<dbReference type="PATRIC" id="fig|1429438.4.peg.7655"/>
<dbReference type="SUPFAM" id="SSF47323">
    <property type="entry name" value="Anticodon-binding domain of a subclass of class I aminoacyl-tRNA synthetases"/>
    <property type="match status" value="1"/>
</dbReference>
<dbReference type="InterPro" id="IPR001412">
    <property type="entry name" value="aa-tRNA-synth_I_CS"/>
</dbReference>
<evidence type="ECO:0000256" key="6">
    <source>
        <dbReference type="ARBA" id="ARBA00022833"/>
    </source>
</evidence>
<dbReference type="PROSITE" id="PS00178">
    <property type="entry name" value="AA_TRNA_LIGASE_I"/>
    <property type="match status" value="1"/>
</dbReference>
<dbReference type="PANTHER" id="PTHR42780">
    <property type="entry name" value="SOLEUCYL-TRNA SYNTHETASE"/>
    <property type="match status" value="1"/>
</dbReference>
<evidence type="ECO:0000256" key="8">
    <source>
        <dbReference type="ARBA" id="ARBA00022917"/>
    </source>
</evidence>
<evidence type="ECO:0000256" key="10">
    <source>
        <dbReference type="ARBA" id="ARBA00025217"/>
    </source>
</evidence>
<evidence type="ECO:0000256" key="12">
    <source>
        <dbReference type="HAMAP-Rule" id="MF_02003"/>
    </source>
</evidence>
<dbReference type="InterPro" id="IPR023586">
    <property type="entry name" value="Ile-tRNA-ligase_type2"/>
</dbReference>
<evidence type="ECO:0000256" key="3">
    <source>
        <dbReference type="ARBA" id="ARBA00022598"/>
    </source>
</evidence>
<dbReference type="InterPro" id="IPR033709">
    <property type="entry name" value="Anticodon_Ile_ABEc"/>
</dbReference>
<dbReference type="Proteomes" id="UP000019141">
    <property type="component" value="Unassembled WGS sequence"/>
</dbReference>
<evidence type="ECO:0000313" key="16">
    <source>
        <dbReference type="Proteomes" id="UP000019141"/>
    </source>
</evidence>
<dbReference type="SUPFAM" id="SSF52374">
    <property type="entry name" value="Nucleotidylyl transferase"/>
    <property type="match status" value="1"/>
</dbReference>
<dbReference type="EC" id="6.1.1.5" evidence="12"/>
<keyword evidence="7 12" id="KW-0067">ATP-binding</keyword>
<keyword evidence="4 12" id="KW-0479">Metal-binding</keyword>
<comment type="cofactor">
    <cofactor evidence="12">
        <name>Zn(2+)</name>
        <dbReference type="ChEBI" id="CHEBI:29105"/>
    </cofactor>
</comment>
<dbReference type="GO" id="GO:0008270">
    <property type="term" value="F:zinc ion binding"/>
    <property type="evidence" value="ECO:0007669"/>
    <property type="project" value="UniProtKB-UniRule"/>
</dbReference>
<comment type="catalytic activity">
    <reaction evidence="11 12">
        <text>tRNA(Ile) + L-isoleucine + ATP = L-isoleucyl-tRNA(Ile) + AMP + diphosphate</text>
        <dbReference type="Rhea" id="RHEA:11060"/>
        <dbReference type="Rhea" id="RHEA-COMP:9666"/>
        <dbReference type="Rhea" id="RHEA-COMP:9695"/>
        <dbReference type="ChEBI" id="CHEBI:30616"/>
        <dbReference type="ChEBI" id="CHEBI:33019"/>
        <dbReference type="ChEBI" id="CHEBI:58045"/>
        <dbReference type="ChEBI" id="CHEBI:78442"/>
        <dbReference type="ChEBI" id="CHEBI:78528"/>
        <dbReference type="ChEBI" id="CHEBI:456215"/>
        <dbReference type="EC" id="6.1.1.5"/>
    </reaction>
</comment>
<dbReference type="PANTHER" id="PTHR42780:SF1">
    <property type="entry name" value="ISOLEUCINE--TRNA LIGASE, CYTOPLASMIC"/>
    <property type="match status" value="1"/>
</dbReference>
<name>W4L4N4_ENTF1</name>
<dbReference type="FunFam" id="3.40.50.620:FF:000075">
    <property type="entry name" value="Isoleucine--tRNA ligase"/>
    <property type="match status" value="1"/>
</dbReference>
<dbReference type="HOGENOM" id="CLU_001493_1_1_7"/>
<dbReference type="AlphaFoldDB" id="W4L4N4"/>
<feature type="short sequence motif" description="'KMSKS' region" evidence="12">
    <location>
        <begin position="608"/>
        <end position="612"/>
    </location>
</feature>
<dbReference type="GO" id="GO:0004822">
    <property type="term" value="F:isoleucine-tRNA ligase activity"/>
    <property type="evidence" value="ECO:0007669"/>
    <property type="project" value="UniProtKB-UniRule"/>
</dbReference>
<feature type="binding site" evidence="12">
    <location>
        <position position="611"/>
    </location>
    <ligand>
        <name>ATP</name>
        <dbReference type="ChEBI" id="CHEBI:30616"/>
    </ligand>
</feature>
<dbReference type="NCBIfam" id="TIGR00392">
    <property type="entry name" value="ileS"/>
    <property type="match status" value="1"/>
</dbReference>
<accession>W4L4N4</accession>
<dbReference type="Pfam" id="PF08264">
    <property type="entry name" value="Anticodon_1"/>
    <property type="match status" value="1"/>
</dbReference>
<dbReference type="HAMAP" id="MF_02003">
    <property type="entry name" value="Ile_tRNA_synth_type2"/>
    <property type="match status" value="1"/>
</dbReference>
<comment type="caution">
    <text evidence="15">The sequence shown here is derived from an EMBL/GenBank/DDBJ whole genome shotgun (WGS) entry which is preliminary data.</text>
</comment>
<dbReference type="GO" id="GO:0005524">
    <property type="term" value="F:ATP binding"/>
    <property type="evidence" value="ECO:0007669"/>
    <property type="project" value="UniProtKB-UniRule"/>
</dbReference>
<reference evidence="15 16" key="1">
    <citation type="journal article" date="2014" name="Nature">
        <title>An environmental bacterial taxon with a large and distinct metabolic repertoire.</title>
        <authorList>
            <person name="Wilson M.C."/>
            <person name="Mori T."/>
            <person name="Ruckert C."/>
            <person name="Uria A.R."/>
            <person name="Helf M.J."/>
            <person name="Takada K."/>
            <person name="Gernert C."/>
            <person name="Steffens U.A."/>
            <person name="Heycke N."/>
            <person name="Schmitt S."/>
            <person name="Rinke C."/>
            <person name="Helfrich E.J."/>
            <person name="Brachmann A.O."/>
            <person name="Gurgui C."/>
            <person name="Wakimoto T."/>
            <person name="Kracht M."/>
            <person name="Crusemann M."/>
            <person name="Hentschel U."/>
            <person name="Abe I."/>
            <person name="Matsunaga S."/>
            <person name="Kalinowski J."/>
            <person name="Takeyama H."/>
            <person name="Piel J."/>
        </authorList>
    </citation>
    <scope>NUCLEOTIDE SEQUENCE [LARGE SCALE GENOMIC DNA]</scope>
    <source>
        <strain evidence="16">TSY1</strain>
    </source>
</reference>
<keyword evidence="5 12" id="KW-0547">Nucleotide-binding</keyword>
<comment type="domain">
    <text evidence="12">IleRS has two distinct active sites: one for aminoacylation and one for editing. The misactivated valine is translocated from the active site to the editing site, which sterically excludes the correctly activated isoleucine. The single editing site contains two valyl binding pockets, one specific for each substrate (Val-AMP or Val-tRNA(Ile)).</text>
</comment>
<keyword evidence="16" id="KW-1185">Reference proteome</keyword>
<comment type="similarity">
    <text evidence="1 12">Belongs to the class-I aminoacyl-tRNA synthetase family. IleS type 2 subfamily.</text>
</comment>
<keyword evidence="6 12" id="KW-0862">Zinc</keyword>
<dbReference type="Pfam" id="PF19302">
    <property type="entry name" value="DUF5915"/>
    <property type="match status" value="1"/>
</dbReference>
<evidence type="ECO:0000256" key="2">
    <source>
        <dbReference type="ARBA" id="ARBA00022490"/>
    </source>
</evidence>
<keyword evidence="3 12" id="KW-0436">Ligase</keyword>
<organism evidence="15 16">
    <name type="scientific">Entotheonella factor</name>
    <dbReference type="NCBI Taxonomy" id="1429438"/>
    <lineage>
        <taxon>Bacteria</taxon>
        <taxon>Pseudomonadati</taxon>
        <taxon>Nitrospinota/Tectimicrobiota group</taxon>
        <taxon>Candidatus Tectimicrobiota</taxon>
        <taxon>Candidatus Entotheonellia</taxon>
        <taxon>Candidatus Entotheonellales</taxon>
        <taxon>Candidatus Entotheonellaceae</taxon>
        <taxon>Candidatus Entotheonella</taxon>
    </lineage>
</organism>
<dbReference type="EMBL" id="AZHW01001314">
    <property type="protein sequence ID" value="ETW93068.1"/>
    <property type="molecule type" value="Genomic_DNA"/>
</dbReference>
<dbReference type="Pfam" id="PF00133">
    <property type="entry name" value="tRNA-synt_1"/>
    <property type="match status" value="1"/>
</dbReference>
<dbReference type="InterPro" id="IPR014729">
    <property type="entry name" value="Rossmann-like_a/b/a_fold"/>
</dbReference>
<feature type="domain" description="Aminoacyl-tRNA synthetase class Ia" evidence="13">
    <location>
        <begin position="22"/>
        <end position="641"/>
    </location>
</feature>
<evidence type="ECO:0000259" key="14">
    <source>
        <dbReference type="Pfam" id="PF08264"/>
    </source>
</evidence>
<dbReference type="CDD" id="cd07961">
    <property type="entry name" value="Anticodon_Ia_Ile_ABEc"/>
    <property type="match status" value="1"/>
</dbReference>
<dbReference type="Gene3D" id="1.10.730.10">
    <property type="entry name" value="Isoleucyl-tRNA Synthetase, Domain 1"/>
    <property type="match status" value="1"/>
</dbReference>
<dbReference type="GO" id="GO:0002161">
    <property type="term" value="F:aminoacyl-tRNA deacylase activity"/>
    <property type="evidence" value="ECO:0007669"/>
    <property type="project" value="InterPro"/>
</dbReference>
<evidence type="ECO:0000256" key="11">
    <source>
        <dbReference type="ARBA" id="ARBA00048359"/>
    </source>
</evidence>
<comment type="subcellular location">
    <subcellularLocation>
        <location evidence="12">Cytoplasm</location>
    </subcellularLocation>
</comment>
<keyword evidence="8 12" id="KW-0648">Protein biosynthesis</keyword>
<dbReference type="InterPro" id="IPR002301">
    <property type="entry name" value="Ile-tRNA-ligase"/>
</dbReference>
<dbReference type="Gene3D" id="3.40.50.620">
    <property type="entry name" value="HUPs"/>
    <property type="match status" value="2"/>
</dbReference>
<dbReference type="CDD" id="cd00818">
    <property type="entry name" value="IleRS_core"/>
    <property type="match status" value="1"/>
</dbReference>
<dbReference type="GO" id="GO:0000049">
    <property type="term" value="F:tRNA binding"/>
    <property type="evidence" value="ECO:0007669"/>
    <property type="project" value="InterPro"/>
</dbReference>
<comment type="subunit">
    <text evidence="12">Monomer.</text>
</comment>
<evidence type="ECO:0000256" key="7">
    <source>
        <dbReference type="ARBA" id="ARBA00022840"/>
    </source>
</evidence>
<dbReference type="InterPro" id="IPR009080">
    <property type="entry name" value="tRNAsynth_Ia_anticodon-bd"/>
</dbReference>
<feature type="short sequence motif" description="'HIGH' region" evidence="12">
    <location>
        <begin position="54"/>
        <end position="64"/>
    </location>
</feature>
<dbReference type="PRINTS" id="PR00984">
    <property type="entry name" value="TRNASYNTHILE"/>
</dbReference>
<sequence>MAAKFYPDVEPNPDFPAVEEKVQQFWKDERIFEASIEQRPVPACDEFVFYDGPPFANGLPHYGHIVTGFVKDLVPRYQTMRGKRVERRFGWDCHGLPAEMQAESDLGVSGRKAILDFGMDKFNDHCRSSVLEFTNEWEHYVTRQARWVDFVNDYKTMDLSFMESVMWAFKQLWDKGWIYEDYRVVPYSWAVESPLSNFETRLDDSYRERQDPAITVAFNLVPKSDDPMPMKLLAWTTTPWTLPSNLALAVGPEIGYAMYEEDGTLYVLAETTVEKYDKQLENASRYGTIKGRELLERHYEPLFPFFKDTPNAFRVLAGDFVNTEEGTGVVHMAPGFGEDDLNTCRANDIDVVVPVDHTGRFTAEVPAYEGQLVFDANRQIIRDLRDRGVLIKHETYLHNYPHCWRTDQPLIYKAVNSWYVKVTAFRDRMVELNQEINWVPSHIRDGRFGRWLAEARDWNISRNRFWGSPLPVWRSDDPNYPRIDVYGSLDELERDFGVRPTDLHRPAIDELTRPNPDDPTGKSTMRRVEEVLDCWFESGSMPFAQVHYPFENKEWFEEHFPGDFIVEYIAQTRGWFYTLMVMGSALFDRAPFLNCMCHGVVLDEKHQKLSKRLQNYTDPLEVFDQQGADALRWYLVSSPVLSGGDLAIPKDGRPIREALRLVIRPIWNAYYFFCLYANADELQAEVRTDAEAVLDRYILAKTRALVEDVMTRMDVYDLPGACTVVHRYIDALNNWYIRRSRARFWKSERDQDKVEAYNTLYTVLTTVFRVIAPFMPMISEEMYKGLTGEKSVHLADWPDPEALPADRDLVDDMDRVREICSAVLSIREAQNLRVRLPLASLTVAGPNAERLAPFVQLIQDEVNVKDVQLSASSEAYGTFELQVNKRIGARLGKAMRNVLAAADRGEWRKVDEERVEVGGEILGPDDFSLRLKTPEGVAAQALSDSSDVVVLDVQVTPELENEGLARDLVRLVQMTRKDAGLHISDRISLALAVSADVQTAVEAHRDFICHETLAVDIQLAGNGESPAYEGEHKLQGQPVTIGVSRVAQ</sequence>
<keyword evidence="9 12" id="KW-0030">Aminoacyl-tRNA synthetase</keyword>
<dbReference type="InterPro" id="IPR009008">
    <property type="entry name" value="Val/Leu/Ile-tRNA-synth_edit"/>
</dbReference>
<dbReference type="SUPFAM" id="SSF50677">
    <property type="entry name" value="ValRS/IleRS/LeuRS editing domain"/>
    <property type="match status" value="1"/>
</dbReference>
<evidence type="ECO:0000256" key="1">
    <source>
        <dbReference type="ARBA" id="ARBA00007078"/>
    </source>
</evidence>
<dbReference type="GO" id="GO:0005737">
    <property type="term" value="C:cytoplasm"/>
    <property type="evidence" value="ECO:0007669"/>
    <property type="project" value="UniProtKB-SubCell"/>
</dbReference>
<protein>
    <recommendedName>
        <fullName evidence="12">Isoleucine--tRNA ligase</fullName>
        <ecNumber evidence="12">6.1.1.5</ecNumber>
    </recommendedName>
    <alternativeName>
        <fullName evidence="12">Isoleucyl-tRNA synthetase</fullName>
        <shortName evidence="12">IleRS</shortName>
    </alternativeName>
</protein>
<evidence type="ECO:0000313" key="15">
    <source>
        <dbReference type="EMBL" id="ETW93068.1"/>
    </source>
</evidence>
<dbReference type="GO" id="GO:0006428">
    <property type="term" value="P:isoleucyl-tRNA aminoacylation"/>
    <property type="evidence" value="ECO:0007669"/>
    <property type="project" value="UniProtKB-UniRule"/>
</dbReference>
<keyword evidence="2 12" id="KW-0963">Cytoplasm</keyword>
<dbReference type="InterPro" id="IPR002300">
    <property type="entry name" value="aa-tRNA-synth_Ia"/>
</dbReference>
<proteinExistence type="inferred from homology"/>